<feature type="chain" id="PRO_5002797829" description="Type IX secretion system protein PorV domain-containing protein" evidence="1">
    <location>
        <begin position="25"/>
        <end position="301"/>
    </location>
</feature>
<dbReference type="HOGENOM" id="CLU_067062_0_0_10"/>
<feature type="signal peptide" evidence="1">
    <location>
        <begin position="1"/>
        <end position="24"/>
    </location>
</feature>
<evidence type="ECO:0000313" key="3">
    <source>
        <dbReference type="EMBL" id="ACF13250.1"/>
    </source>
</evidence>
<dbReference type="Gene3D" id="2.40.160.60">
    <property type="entry name" value="Outer membrane protein transport protein (OMPP1/FadL/TodX)"/>
    <property type="match status" value="1"/>
</dbReference>
<dbReference type="Proteomes" id="UP000001208">
    <property type="component" value="Chromosome"/>
</dbReference>
<proteinExistence type="predicted"/>
<organism evidence="3 4">
    <name type="scientific">Chloroherpeton thalassium (strain ATCC 35110 / GB-78)</name>
    <dbReference type="NCBI Taxonomy" id="517418"/>
    <lineage>
        <taxon>Bacteria</taxon>
        <taxon>Pseudomonadati</taxon>
        <taxon>Chlorobiota</taxon>
        <taxon>Chlorobiia</taxon>
        <taxon>Chlorobiales</taxon>
        <taxon>Chloroherpetonaceae</taxon>
        <taxon>Chloroherpeton</taxon>
    </lineage>
</organism>
<dbReference type="NCBIfam" id="NF033709">
    <property type="entry name" value="PorV_fam"/>
    <property type="match status" value="1"/>
</dbReference>
<evidence type="ECO:0000256" key="1">
    <source>
        <dbReference type="SAM" id="SignalP"/>
    </source>
</evidence>
<evidence type="ECO:0000259" key="2">
    <source>
        <dbReference type="Pfam" id="PF19572"/>
    </source>
</evidence>
<dbReference type="AlphaFoldDB" id="B3QWD7"/>
<reference evidence="3 4" key="1">
    <citation type="submission" date="2008-06" db="EMBL/GenBank/DDBJ databases">
        <title>Complete sequence of Chloroherpeton thalassium ATCC 35110.</title>
        <authorList>
            <consortium name="US DOE Joint Genome Institute"/>
            <person name="Lucas S."/>
            <person name="Copeland A."/>
            <person name="Lapidus A."/>
            <person name="Glavina del Rio T."/>
            <person name="Dalin E."/>
            <person name="Tice H."/>
            <person name="Bruce D."/>
            <person name="Goodwin L."/>
            <person name="Pitluck S."/>
            <person name="Schmutz J."/>
            <person name="Larimer F."/>
            <person name="Land M."/>
            <person name="Hauser L."/>
            <person name="Kyrpides N."/>
            <person name="Mikhailova N."/>
            <person name="Liu Z."/>
            <person name="Li T."/>
            <person name="Zhao F."/>
            <person name="Overmann J."/>
            <person name="Bryant D.A."/>
            <person name="Richardson P."/>
        </authorList>
    </citation>
    <scope>NUCLEOTIDE SEQUENCE [LARGE SCALE GENOMIC DNA]</scope>
    <source>
        <strain evidence="4">ATCC 35110 / GB-78</strain>
    </source>
</reference>
<protein>
    <recommendedName>
        <fullName evidence="2">Type IX secretion system protein PorV domain-containing protein</fullName>
    </recommendedName>
</protein>
<feature type="domain" description="Type IX secretion system protein PorV" evidence="2">
    <location>
        <begin position="24"/>
        <end position="229"/>
    </location>
</feature>
<keyword evidence="1" id="KW-0732">Signal</keyword>
<keyword evidence="4" id="KW-1185">Reference proteome</keyword>
<evidence type="ECO:0000313" key="4">
    <source>
        <dbReference type="Proteomes" id="UP000001208"/>
    </source>
</evidence>
<dbReference type="KEGG" id="cts:Ctha_0782"/>
<gene>
    <name evidence="3" type="ordered locus">Ctha_0782</name>
</gene>
<dbReference type="Pfam" id="PF19572">
    <property type="entry name" value="PorV"/>
    <property type="match status" value="1"/>
</dbReference>
<accession>B3QWD7</accession>
<dbReference type="EMBL" id="CP001100">
    <property type="protein sequence ID" value="ACF13250.1"/>
    <property type="molecule type" value="Genomic_DNA"/>
</dbReference>
<dbReference type="eggNOG" id="COG2067">
    <property type="taxonomic scope" value="Bacteria"/>
</dbReference>
<dbReference type="OrthoDB" id="9758448at2"/>
<sequence length="301" mass="33171">MQKFIRVFFFSVFSLMPFSTQASAGLDFLKIVPSAREQALAGVGVASSSGAAATYFNPALMQNRGISGALFSQNFWFMDTYASYAATNFNGEKSAVGISLYWLSVRDIPVRSSPTAEPDGYFNSQNAAISLSYSRKMSERLTLSLTGKMLYEKIYINDATGFAGDISAAWRLPESPLSFGAALQNMGSMGKLLSESSELPTSFRLGAAYAFLLDGKGKENTLLLELNHVSVFSDDSYQALGVEYAFREFLWMRLGYLLGNDSRSVSFGFGVKYENFLFDYAYVPFTNELGSANVLTLQFLY</sequence>
<dbReference type="STRING" id="517418.Ctha_0782"/>
<dbReference type="InterPro" id="IPR045741">
    <property type="entry name" value="PorV"/>
</dbReference>
<name>B3QWD7_CHLT3</name>
<dbReference type="SUPFAM" id="SSF56935">
    <property type="entry name" value="Porins"/>
    <property type="match status" value="1"/>
</dbReference>